<name>A0ACC2BJY9_DIPCM</name>
<keyword evidence="2" id="KW-1185">Reference proteome</keyword>
<protein>
    <submittedName>
        <fullName evidence="1">Uncharacterized protein</fullName>
    </submittedName>
</protein>
<dbReference type="Proteomes" id="UP001162992">
    <property type="component" value="Chromosome 15"/>
</dbReference>
<proteinExistence type="predicted"/>
<dbReference type="EMBL" id="CM055106">
    <property type="protein sequence ID" value="KAJ7529779.1"/>
    <property type="molecule type" value="Genomic_DNA"/>
</dbReference>
<sequence length="332" mass="35340">MLDTSDRTDLPSRMAQINSEACNGTTTSISAGASVTSINQFGDTTYTKMFVGGLAWETQKDTMRHYFEQFGEILEAVVITDKNTGRSKGYGFVTFRDAASARRACIDAAPIIDGRRANCNLAALGLTRPRSPFLQGNRANNRPQICTPFGTTFWAAAAAGTPPHNYWAPTYAQPGSFLYQHGYPYASPAICQYGYPSVSVDNSYPQYNGYSGLTQLYGGSGVLANQGGVYQYSSAYTQPAFTSPYSAPSSYGIHGPQVVHYGPPGVGVVSTVPQQYTGVPMPAIATASTGLVSAQPPVTTLGLMHATHSFAISGPSPQQFKYPVGANEQAVN</sequence>
<gene>
    <name evidence="1" type="ORF">O6H91_15G065200</name>
</gene>
<organism evidence="1 2">
    <name type="scientific">Diphasiastrum complanatum</name>
    <name type="common">Issler's clubmoss</name>
    <name type="synonym">Lycopodium complanatum</name>
    <dbReference type="NCBI Taxonomy" id="34168"/>
    <lineage>
        <taxon>Eukaryota</taxon>
        <taxon>Viridiplantae</taxon>
        <taxon>Streptophyta</taxon>
        <taxon>Embryophyta</taxon>
        <taxon>Tracheophyta</taxon>
        <taxon>Lycopodiopsida</taxon>
        <taxon>Lycopodiales</taxon>
        <taxon>Lycopodiaceae</taxon>
        <taxon>Lycopodioideae</taxon>
        <taxon>Diphasiastrum</taxon>
    </lineage>
</organism>
<comment type="caution">
    <text evidence="1">The sequence shown here is derived from an EMBL/GenBank/DDBJ whole genome shotgun (WGS) entry which is preliminary data.</text>
</comment>
<reference evidence="2" key="1">
    <citation type="journal article" date="2024" name="Proc. Natl. Acad. Sci. U.S.A.">
        <title>Extraordinary preservation of gene collinearity over three hundred million years revealed in homosporous lycophytes.</title>
        <authorList>
            <person name="Li C."/>
            <person name="Wickell D."/>
            <person name="Kuo L.Y."/>
            <person name="Chen X."/>
            <person name="Nie B."/>
            <person name="Liao X."/>
            <person name="Peng D."/>
            <person name="Ji J."/>
            <person name="Jenkins J."/>
            <person name="Williams M."/>
            <person name="Shu S."/>
            <person name="Plott C."/>
            <person name="Barry K."/>
            <person name="Rajasekar S."/>
            <person name="Grimwood J."/>
            <person name="Han X."/>
            <person name="Sun S."/>
            <person name="Hou Z."/>
            <person name="He W."/>
            <person name="Dai G."/>
            <person name="Sun C."/>
            <person name="Schmutz J."/>
            <person name="Leebens-Mack J.H."/>
            <person name="Li F.W."/>
            <person name="Wang L."/>
        </authorList>
    </citation>
    <scope>NUCLEOTIDE SEQUENCE [LARGE SCALE GENOMIC DNA]</scope>
    <source>
        <strain evidence="2">cv. PW_Plant_1</strain>
    </source>
</reference>
<evidence type="ECO:0000313" key="2">
    <source>
        <dbReference type="Proteomes" id="UP001162992"/>
    </source>
</evidence>
<evidence type="ECO:0000313" key="1">
    <source>
        <dbReference type="EMBL" id="KAJ7529779.1"/>
    </source>
</evidence>
<accession>A0ACC2BJY9</accession>